<dbReference type="Pfam" id="PF13715">
    <property type="entry name" value="CarbopepD_reg_2"/>
    <property type="match status" value="1"/>
</dbReference>
<comment type="subcellular location">
    <subcellularLocation>
        <location evidence="1">Cell inner membrane</location>
        <topology evidence="1">Single-pass membrane protein</topology>
        <orientation evidence="1">Periplasmic side</orientation>
    </subcellularLocation>
</comment>
<feature type="transmembrane region" description="Helical" evidence="11">
    <location>
        <begin position="275"/>
        <end position="295"/>
    </location>
</feature>
<evidence type="ECO:0000256" key="7">
    <source>
        <dbReference type="ARBA" id="ARBA00022927"/>
    </source>
</evidence>
<keyword evidence="7" id="KW-0653">Protein transport</keyword>
<name>S0GPA6_9BACT</name>
<dbReference type="AlphaFoldDB" id="S0GPA6"/>
<reference evidence="13 14" key="1">
    <citation type="submission" date="2013-04" db="EMBL/GenBank/DDBJ databases">
        <title>The Genome Sequence of Parabacteroides goldsteinii dnLKV18.</title>
        <authorList>
            <consortium name="The Broad Institute Genomics Platform"/>
            <consortium name="The Broad Institute Genome Sequencing Center for Infectious Disease"/>
            <person name="Earl A."/>
            <person name="Xavier R."/>
            <person name="Kuhn K."/>
            <person name="Stappenbeck T."/>
            <person name="Walker B."/>
            <person name="Young S."/>
            <person name="Zeng Q."/>
            <person name="Gargeya S."/>
            <person name="Fitzgerald M."/>
            <person name="Haas B."/>
            <person name="Abouelleil A."/>
            <person name="Allen A.W."/>
            <person name="Alvarado L."/>
            <person name="Arachchi H.M."/>
            <person name="Berlin A.M."/>
            <person name="Chapman S.B."/>
            <person name="Gainer-Dewar J."/>
            <person name="Goldberg J."/>
            <person name="Griggs A."/>
            <person name="Gujja S."/>
            <person name="Hansen M."/>
            <person name="Howarth C."/>
            <person name="Imamovic A."/>
            <person name="Ireland A."/>
            <person name="Larimer J."/>
            <person name="McCowan C."/>
            <person name="Murphy C."/>
            <person name="Pearson M."/>
            <person name="Poon T.W."/>
            <person name="Priest M."/>
            <person name="Roberts A."/>
            <person name="Saif S."/>
            <person name="Shea T."/>
            <person name="Sisk P."/>
            <person name="Sykes S."/>
            <person name="Wortman J."/>
            <person name="Nusbaum C."/>
            <person name="Birren B."/>
        </authorList>
    </citation>
    <scope>NUCLEOTIDE SEQUENCE [LARGE SCALE GENOMIC DNA]</scope>
    <source>
        <strain evidence="14">dnLKV18</strain>
    </source>
</reference>
<dbReference type="GO" id="GO:0055085">
    <property type="term" value="P:transmembrane transport"/>
    <property type="evidence" value="ECO:0007669"/>
    <property type="project" value="InterPro"/>
</dbReference>
<comment type="similarity">
    <text evidence="2">Belongs to the TonB family.</text>
</comment>
<evidence type="ECO:0000256" key="11">
    <source>
        <dbReference type="SAM" id="Phobius"/>
    </source>
</evidence>
<dbReference type="EMBL" id="ASSQ01000020">
    <property type="protein sequence ID" value="EOS15785.1"/>
    <property type="molecule type" value="Genomic_DNA"/>
</dbReference>
<evidence type="ECO:0000256" key="2">
    <source>
        <dbReference type="ARBA" id="ARBA00006555"/>
    </source>
</evidence>
<dbReference type="SUPFAM" id="SSF74653">
    <property type="entry name" value="TolA/TonB C-terminal domain"/>
    <property type="match status" value="2"/>
</dbReference>
<dbReference type="GO" id="GO:0031992">
    <property type="term" value="F:energy transducer activity"/>
    <property type="evidence" value="ECO:0007669"/>
    <property type="project" value="TreeGrafter"/>
</dbReference>
<keyword evidence="9 11" id="KW-0472">Membrane</keyword>
<dbReference type="PROSITE" id="PS52015">
    <property type="entry name" value="TONB_CTD"/>
    <property type="match status" value="2"/>
</dbReference>
<evidence type="ECO:0000256" key="4">
    <source>
        <dbReference type="ARBA" id="ARBA00022475"/>
    </source>
</evidence>
<keyword evidence="6 11" id="KW-0812">Transmembrane</keyword>
<dbReference type="Pfam" id="PF05569">
    <property type="entry name" value="Peptidase_M56"/>
    <property type="match status" value="1"/>
</dbReference>
<dbReference type="InterPro" id="IPR037682">
    <property type="entry name" value="TonB_C"/>
</dbReference>
<feature type="region of interest" description="Disordered" evidence="10">
    <location>
        <begin position="398"/>
        <end position="418"/>
    </location>
</feature>
<dbReference type="RefSeq" id="WP_010800886.1">
    <property type="nucleotide sequence ID" value="NZ_KE159520.1"/>
</dbReference>
<organism evidence="13 14">
    <name type="scientific">Parabacteroides goldsteinii dnLKV18</name>
    <dbReference type="NCBI Taxonomy" id="1235789"/>
    <lineage>
        <taxon>Bacteria</taxon>
        <taxon>Pseudomonadati</taxon>
        <taxon>Bacteroidota</taxon>
        <taxon>Bacteroidia</taxon>
        <taxon>Bacteroidales</taxon>
        <taxon>Tannerellaceae</taxon>
        <taxon>Parabacteroides</taxon>
    </lineage>
</organism>
<dbReference type="GO" id="GO:0015031">
    <property type="term" value="P:protein transport"/>
    <property type="evidence" value="ECO:0007669"/>
    <property type="project" value="UniProtKB-KW"/>
</dbReference>
<dbReference type="PANTHER" id="PTHR33446:SF2">
    <property type="entry name" value="PROTEIN TONB"/>
    <property type="match status" value="1"/>
</dbReference>
<dbReference type="NCBIfam" id="TIGR01352">
    <property type="entry name" value="tonB_Cterm"/>
    <property type="match status" value="2"/>
</dbReference>
<evidence type="ECO:0000256" key="6">
    <source>
        <dbReference type="ARBA" id="ARBA00022692"/>
    </source>
</evidence>
<keyword evidence="3" id="KW-0813">Transport</keyword>
<feature type="domain" description="TonB C-terminal" evidence="12">
    <location>
        <begin position="574"/>
        <end position="664"/>
    </location>
</feature>
<feature type="transmembrane region" description="Helical" evidence="11">
    <location>
        <begin position="6"/>
        <end position="25"/>
    </location>
</feature>
<gene>
    <name evidence="13" type="ORF">C803_04098</name>
</gene>
<dbReference type="Gene3D" id="2.60.40.1120">
    <property type="entry name" value="Carboxypeptidase-like, regulatory domain"/>
    <property type="match status" value="1"/>
</dbReference>
<keyword evidence="5" id="KW-0997">Cell inner membrane</keyword>
<evidence type="ECO:0000256" key="9">
    <source>
        <dbReference type="ARBA" id="ARBA00023136"/>
    </source>
</evidence>
<evidence type="ECO:0000256" key="5">
    <source>
        <dbReference type="ARBA" id="ARBA00022519"/>
    </source>
</evidence>
<evidence type="ECO:0000259" key="12">
    <source>
        <dbReference type="PROSITE" id="PS52015"/>
    </source>
</evidence>
<keyword evidence="8 11" id="KW-1133">Transmembrane helix</keyword>
<evidence type="ECO:0000256" key="10">
    <source>
        <dbReference type="SAM" id="MobiDB-lite"/>
    </source>
</evidence>
<dbReference type="PANTHER" id="PTHR33446">
    <property type="entry name" value="PROTEIN TONB-RELATED"/>
    <property type="match status" value="1"/>
</dbReference>
<evidence type="ECO:0000256" key="1">
    <source>
        <dbReference type="ARBA" id="ARBA00004383"/>
    </source>
</evidence>
<dbReference type="CDD" id="cd07341">
    <property type="entry name" value="M56_BlaR1_MecR1_like"/>
    <property type="match status" value="1"/>
</dbReference>
<accession>S0GPA6</accession>
<protein>
    <submittedName>
        <fullName evidence="13">TonB family domain-containing protein</fullName>
    </submittedName>
</protein>
<evidence type="ECO:0000256" key="3">
    <source>
        <dbReference type="ARBA" id="ARBA00022448"/>
    </source>
</evidence>
<evidence type="ECO:0000313" key="13">
    <source>
        <dbReference type="EMBL" id="EOS15785.1"/>
    </source>
</evidence>
<keyword evidence="4" id="KW-1003">Cell membrane</keyword>
<dbReference type="Proteomes" id="UP000014140">
    <property type="component" value="Unassembled WGS sequence"/>
</dbReference>
<evidence type="ECO:0000256" key="8">
    <source>
        <dbReference type="ARBA" id="ARBA00022989"/>
    </source>
</evidence>
<dbReference type="FunFam" id="3.30.1150.10:FF:000002">
    <property type="entry name" value="Energy transducer TonB"/>
    <property type="match status" value="2"/>
</dbReference>
<feature type="transmembrane region" description="Helical" evidence="11">
    <location>
        <begin position="37"/>
        <end position="54"/>
    </location>
</feature>
<feature type="domain" description="TonB C-terminal" evidence="12">
    <location>
        <begin position="436"/>
        <end position="532"/>
    </location>
</feature>
<keyword evidence="14" id="KW-1185">Reference proteome</keyword>
<dbReference type="HOGENOM" id="CLU_013798_1_0_10"/>
<dbReference type="Pfam" id="PF03544">
    <property type="entry name" value="TonB_C"/>
    <property type="match status" value="2"/>
</dbReference>
<sequence length="664" mass="73991">MTPEFAYFLKVNVAFVLFYAFYRLLFYKDTFFKLRRASLLAFFGLALLYPLLNIQDWVKEQEPMTEVIQIYSAILPEMTVTPEVVVKTDWKGILLSASSYMYWGVMALLFVRFFIQLSSILLLAYRSRRTVIHGVPVYRLDKPAGPFSFFKMIFIHPESHSEKEIDEILTHECTHVFQWHSVDVMICELITVICWVNPFAWLLKREVRHNLEYLADNTVIQSGYDCKSYQYHLLGLAHHYQAAATLYNSFNVLHLKNRISMMNKKRSHGIGRTKYLIFIPLAAFLMLLSNIEAVARITGEIAAEAVAGVKEATEISVLSEDDVKVSGQVIDDFNGPVIGANVIVKGTNVGTITDTEGYFVLETTKNAVLRFSFPGMKAKEVAVKDVQGKLKVQLYSDGSAQGSQSAPPPPPMSPQISTDPSDLVFTVVEVMPEFPGGQGALLQFLAKSIKYPVIAQQNGIQGRVTCSFVVGKDGVIRNIEVIRGVDPSLDLEATRVISMMPKWKPGMQKGKEVSVKYTVPVTFRLQGKEDNKPTPLPAGEGDNEITVVGYGEQKSADTSGQVFAIVEKMPQFPGGEKAINEFISKTLQYPVIAQENGIQGKVVCSFIINQDGSVTDAEVVSGVDPSLDREALRIVSAMPKWTPGTQRGKAVRVKYTMPVTFTLQ</sequence>
<proteinExistence type="inferred from homology"/>
<dbReference type="GO" id="GO:0098797">
    <property type="term" value="C:plasma membrane protein complex"/>
    <property type="evidence" value="ECO:0007669"/>
    <property type="project" value="TreeGrafter"/>
</dbReference>
<dbReference type="InterPro" id="IPR008969">
    <property type="entry name" value="CarboxyPept-like_regulatory"/>
</dbReference>
<dbReference type="InterPro" id="IPR006260">
    <property type="entry name" value="TonB/TolA_C"/>
</dbReference>
<dbReference type="Gene3D" id="3.30.1150.10">
    <property type="match status" value="2"/>
</dbReference>
<evidence type="ECO:0000313" key="14">
    <source>
        <dbReference type="Proteomes" id="UP000014140"/>
    </source>
</evidence>
<dbReference type="SUPFAM" id="SSF49464">
    <property type="entry name" value="Carboxypeptidase regulatory domain-like"/>
    <property type="match status" value="1"/>
</dbReference>
<feature type="transmembrane region" description="Helical" evidence="11">
    <location>
        <begin position="100"/>
        <end position="125"/>
    </location>
</feature>
<dbReference type="InterPro" id="IPR051045">
    <property type="entry name" value="TonB-dependent_transducer"/>
</dbReference>
<comment type="caution">
    <text evidence="13">The sequence shown here is derived from an EMBL/GenBank/DDBJ whole genome shotgun (WGS) entry which is preliminary data.</text>
</comment>
<dbReference type="PATRIC" id="fig|1235789.3.peg.4114"/>
<dbReference type="InterPro" id="IPR008756">
    <property type="entry name" value="Peptidase_M56"/>
</dbReference>